<comment type="caution">
    <text evidence="2">The sequence shown here is derived from an EMBL/GenBank/DDBJ whole genome shotgun (WGS) entry which is preliminary data.</text>
</comment>
<dbReference type="OrthoDB" id="21243at2759"/>
<dbReference type="EMBL" id="PKPP01004499">
    <property type="protein sequence ID" value="PWA64075.1"/>
    <property type="molecule type" value="Genomic_DNA"/>
</dbReference>
<reference evidence="2 3" key="1">
    <citation type="journal article" date="2018" name="Mol. Plant">
        <title>The genome of Artemisia annua provides insight into the evolution of Asteraceae family and artemisinin biosynthesis.</title>
        <authorList>
            <person name="Shen Q."/>
            <person name="Zhang L."/>
            <person name="Liao Z."/>
            <person name="Wang S."/>
            <person name="Yan T."/>
            <person name="Shi P."/>
            <person name="Liu M."/>
            <person name="Fu X."/>
            <person name="Pan Q."/>
            <person name="Wang Y."/>
            <person name="Lv Z."/>
            <person name="Lu X."/>
            <person name="Zhang F."/>
            <person name="Jiang W."/>
            <person name="Ma Y."/>
            <person name="Chen M."/>
            <person name="Hao X."/>
            <person name="Li L."/>
            <person name="Tang Y."/>
            <person name="Lv G."/>
            <person name="Zhou Y."/>
            <person name="Sun X."/>
            <person name="Brodelius P.E."/>
            <person name="Rose J.K.C."/>
            <person name="Tang K."/>
        </authorList>
    </citation>
    <scope>NUCLEOTIDE SEQUENCE [LARGE SCALE GENOMIC DNA]</scope>
    <source>
        <strain evidence="3">cv. Huhao1</strain>
        <tissue evidence="2">Leaf</tissue>
    </source>
</reference>
<keyword evidence="1" id="KW-0547">Nucleotide-binding</keyword>
<dbReference type="STRING" id="35608.A0A2U1MS33"/>
<dbReference type="GO" id="GO:0005829">
    <property type="term" value="C:cytosol"/>
    <property type="evidence" value="ECO:0007669"/>
    <property type="project" value="TreeGrafter"/>
</dbReference>
<gene>
    <name evidence="2" type="ORF">CTI12_AA347710</name>
</gene>
<dbReference type="AlphaFoldDB" id="A0A2U1MS33"/>
<dbReference type="InterPro" id="IPR012340">
    <property type="entry name" value="NA-bd_OB-fold"/>
</dbReference>
<organism evidence="2 3">
    <name type="scientific">Artemisia annua</name>
    <name type="common">Sweet wormwood</name>
    <dbReference type="NCBI Taxonomy" id="35608"/>
    <lineage>
        <taxon>Eukaryota</taxon>
        <taxon>Viridiplantae</taxon>
        <taxon>Streptophyta</taxon>
        <taxon>Embryophyta</taxon>
        <taxon>Tracheophyta</taxon>
        <taxon>Spermatophyta</taxon>
        <taxon>Magnoliopsida</taxon>
        <taxon>eudicotyledons</taxon>
        <taxon>Gunneridae</taxon>
        <taxon>Pentapetalae</taxon>
        <taxon>asterids</taxon>
        <taxon>campanulids</taxon>
        <taxon>Asterales</taxon>
        <taxon>Asteraceae</taxon>
        <taxon>Asteroideae</taxon>
        <taxon>Anthemideae</taxon>
        <taxon>Artemisiinae</taxon>
        <taxon>Artemisia</taxon>
    </lineage>
</organism>
<evidence type="ECO:0000256" key="1">
    <source>
        <dbReference type="ARBA" id="ARBA00022741"/>
    </source>
</evidence>
<name>A0A2U1MS33_ARTAN</name>
<dbReference type="GO" id="GO:0004824">
    <property type="term" value="F:lysine-tRNA ligase activity"/>
    <property type="evidence" value="ECO:0007669"/>
    <property type="project" value="TreeGrafter"/>
</dbReference>
<proteinExistence type="predicted"/>
<dbReference type="GO" id="GO:0006430">
    <property type="term" value="P:lysyl-tRNA aminoacylation"/>
    <property type="evidence" value="ECO:0007669"/>
    <property type="project" value="TreeGrafter"/>
</dbReference>
<evidence type="ECO:0000313" key="2">
    <source>
        <dbReference type="EMBL" id="PWA64075.1"/>
    </source>
</evidence>
<dbReference type="PANTHER" id="PTHR42918:SF9">
    <property type="entry name" value="LYSINE--TRNA LIGASE"/>
    <property type="match status" value="1"/>
</dbReference>
<dbReference type="Proteomes" id="UP000245207">
    <property type="component" value="Unassembled WGS sequence"/>
</dbReference>
<sequence>MTRFQKLIPNPSSLRFVVEYFCKLIYVDLELPAHFDLVIAVGFVPAKASKGFFDGCADDAVKNTIAAAMPKSVEKQSAADDEDMDPTQYFNNRLSTLAAQKTAGLNPYPHKFQTTSSIMEYIQKYESLESAEHRKGEQESLAGRLMNIRKSSSKLFFYDLHGPEGKVQVIADLRHFS</sequence>
<protein>
    <submittedName>
        <fullName evidence="2">Lysine--tRNA ligase</fullName>
    </submittedName>
</protein>
<dbReference type="GO" id="GO:0000049">
    <property type="term" value="F:tRNA binding"/>
    <property type="evidence" value="ECO:0007669"/>
    <property type="project" value="TreeGrafter"/>
</dbReference>
<keyword evidence="2" id="KW-0436">Ligase</keyword>
<dbReference type="SUPFAM" id="SSF50249">
    <property type="entry name" value="Nucleic acid-binding proteins"/>
    <property type="match status" value="1"/>
</dbReference>
<dbReference type="PANTHER" id="PTHR42918">
    <property type="entry name" value="LYSYL-TRNA SYNTHETASE"/>
    <property type="match status" value="1"/>
</dbReference>
<dbReference type="Gene3D" id="2.40.50.140">
    <property type="entry name" value="Nucleic acid-binding proteins"/>
    <property type="match status" value="1"/>
</dbReference>
<keyword evidence="3" id="KW-1185">Reference proteome</keyword>
<evidence type="ECO:0000313" key="3">
    <source>
        <dbReference type="Proteomes" id="UP000245207"/>
    </source>
</evidence>
<accession>A0A2U1MS33</accession>